<evidence type="ECO:0000313" key="2">
    <source>
        <dbReference type="EMBL" id="SVC40350.1"/>
    </source>
</evidence>
<name>A0A382LUQ5_9ZZZZ</name>
<feature type="transmembrane region" description="Helical" evidence="1">
    <location>
        <begin position="105"/>
        <end position="133"/>
    </location>
</feature>
<keyword evidence="1" id="KW-1133">Transmembrane helix</keyword>
<feature type="transmembrane region" description="Helical" evidence="1">
    <location>
        <begin position="188"/>
        <end position="211"/>
    </location>
</feature>
<keyword evidence="1" id="KW-0472">Membrane</keyword>
<feature type="transmembrane region" description="Helical" evidence="1">
    <location>
        <begin position="30"/>
        <end position="50"/>
    </location>
</feature>
<reference evidence="2" key="1">
    <citation type="submission" date="2018-05" db="EMBL/GenBank/DDBJ databases">
        <authorList>
            <person name="Lanie J.A."/>
            <person name="Ng W.-L."/>
            <person name="Kazmierczak K.M."/>
            <person name="Andrzejewski T.M."/>
            <person name="Davidsen T.M."/>
            <person name="Wayne K.J."/>
            <person name="Tettelin H."/>
            <person name="Glass J.I."/>
            <person name="Rusch D."/>
            <person name="Podicherti R."/>
            <person name="Tsui H.-C.T."/>
            <person name="Winkler M.E."/>
        </authorList>
    </citation>
    <scope>NUCLEOTIDE SEQUENCE</scope>
</reference>
<protein>
    <submittedName>
        <fullName evidence="2">Uncharacterized protein</fullName>
    </submittedName>
</protein>
<proteinExistence type="predicted"/>
<evidence type="ECO:0000256" key="1">
    <source>
        <dbReference type="SAM" id="Phobius"/>
    </source>
</evidence>
<gene>
    <name evidence="2" type="ORF">METZ01_LOCUS293204</name>
</gene>
<dbReference type="AlphaFoldDB" id="A0A382LUQ5"/>
<keyword evidence="1" id="KW-0812">Transmembrane</keyword>
<dbReference type="EMBL" id="UINC01089338">
    <property type="protein sequence ID" value="SVC40350.1"/>
    <property type="molecule type" value="Genomic_DNA"/>
</dbReference>
<organism evidence="2">
    <name type="scientific">marine metagenome</name>
    <dbReference type="NCBI Taxonomy" id="408172"/>
    <lineage>
        <taxon>unclassified sequences</taxon>
        <taxon>metagenomes</taxon>
        <taxon>ecological metagenomes</taxon>
    </lineage>
</organism>
<feature type="transmembrane region" description="Helical" evidence="1">
    <location>
        <begin position="223"/>
        <end position="240"/>
    </location>
</feature>
<sequence length="253" mass="29559">MLDSILQFFKDLWNIFTNFDKMVKFSNTSLWLIIAPYLVKILPFPFLYIMSKMKERKMAKKMANFDKQVNNKIDMGEKFDLTQEQVGYLSQSTKERLMGMQQGGAGVLSVFLSSPGFIEYISTILLIIFVYYWESSKKCGSKSDEKRKEYEKITKNLKNGKGKRDEAQAKINNLGLGYSFTQLFWDGLYVSIVPMIFYFGYYTFLMFVPFIGIALKIIQMIPIINKLFGGVLIYFFYNVARNFRDVTKRSKCQ</sequence>
<accession>A0A382LUQ5</accession>